<accession>A0AAE3VKX4</accession>
<dbReference type="GO" id="GO:0005524">
    <property type="term" value="F:ATP binding"/>
    <property type="evidence" value="ECO:0007669"/>
    <property type="project" value="UniProtKB-UniRule"/>
</dbReference>
<sequence>MAGNFHFELVSPERLLVSEEVAAVRVPGSEGEFEVLEGHAPFLSTLRPGILRVRGGADGEREIFVRGGFADTGPNGLTVLAEEAIPVKEIDREEIERQIADAQDDVNDAKDEATRDEAERHLEHLRDVQRALGH</sequence>
<protein>
    <recommendedName>
        <fullName evidence="10">ATP synthase epsilon chain</fullName>
    </recommendedName>
    <alternativeName>
        <fullName evidence="10">ATP synthase F1 sector epsilon subunit</fullName>
    </alternativeName>
    <alternativeName>
        <fullName evidence="10">F-ATPase epsilon subunit</fullName>
    </alternativeName>
</protein>
<dbReference type="Gene3D" id="2.60.15.10">
    <property type="entry name" value="F0F1 ATP synthase delta/epsilon subunit, N-terminal"/>
    <property type="match status" value="1"/>
</dbReference>
<reference evidence="14" key="1">
    <citation type="submission" date="2023-07" db="EMBL/GenBank/DDBJ databases">
        <title>Genomic Encyclopedia of Type Strains, Phase IV (KMG-IV): sequencing the most valuable type-strain genomes for metagenomic binning, comparative biology and taxonomic classification.</title>
        <authorList>
            <person name="Goeker M."/>
        </authorList>
    </citation>
    <scope>NUCLEOTIDE SEQUENCE</scope>
    <source>
        <strain evidence="14">DSM 21202</strain>
    </source>
</reference>
<organism evidence="14 15">
    <name type="scientific">Amorphus orientalis</name>
    <dbReference type="NCBI Taxonomy" id="649198"/>
    <lineage>
        <taxon>Bacteria</taxon>
        <taxon>Pseudomonadati</taxon>
        <taxon>Pseudomonadota</taxon>
        <taxon>Alphaproteobacteria</taxon>
        <taxon>Hyphomicrobiales</taxon>
        <taxon>Amorphaceae</taxon>
        <taxon>Amorphus</taxon>
    </lineage>
</organism>
<dbReference type="NCBIfam" id="NF001851">
    <property type="entry name" value="PRK00571.2-4"/>
    <property type="match status" value="1"/>
</dbReference>
<keyword evidence="7 10" id="KW-0472">Membrane</keyword>
<evidence type="ECO:0000256" key="6">
    <source>
        <dbReference type="ARBA" id="ARBA00023065"/>
    </source>
</evidence>
<dbReference type="PANTHER" id="PTHR13822:SF10">
    <property type="entry name" value="ATP SYNTHASE EPSILON CHAIN, CHLOROPLASTIC"/>
    <property type="match status" value="1"/>
</dbReference>
<dbReference type="InterPro" id="IPR020546">
    <property type="entry name" value="ATP_synth_F1_dsu/esu_N"/>
</dbReference>
<dbReference type="InterPro" id="IPR036771">
    <property type="entry name" value="ATPsynth_dsu/esu_N"/>
</dbReference>
<proteinExistence type="inferred from homology"/>
<keyword evidence="12" id="KW-0175">Coiled coil</keyword>
<feature type="domain" description="ATP synthase F1 complex delta/epsilon subunit N-terminal" evidence="13">
    <location>
        <begin position="5"/>
        <end position="84"/>
    </location>
</feature>
<comment type="subcellular location">
    <subcellularLocation>
        <location evidence="10">Cell membrane</location>
        <topology evidence="10">Peripheral membrane protein</topology>
    </subcellularLocation>
    <subcellularLocation>
        <location evidence="2">Endomembrane system</location>
        <topology evidence="2">Peripheral membrane protein</topology>
    </subcellularLocation>
</comment>
<evidence type="ECO:0000256" key="1">
    <source>
        <dbReference type="ARBA" id="ARBA00003543"/>
    </source>
</evidence>
<keyword evidence="4 10" id="KW-0813">Transport</keyword>
<evidence type="ECO:0000259" key="13">
    <source>
        <dbReference type="Pfam" id="PF02823"/>
    </source>
</evidence>
<dbReference type="NCBIfam" id="TIGR01216">
    <property type="entry name" value="ATP_synt_epsi"/>
    <property type="match status" value="1"/>
</dbReference>
<comment type="function">
    <text evidence="1 10">Produces ATP from ADP in the presence of a proton gradient across the membrane.</text>
</comment>
<comment type="caution">
    <text evidence="14">The sequence shown here is derived from an EMBL/GenBank/DDBJ whole genome shotgun (WGS) entry which is preliminary data.</text>
</comment>
<evidence type="ECO:0000313" key="14">
    <source>
        <dbReference type="EMBL" id="MDQ0313882.1"/>
    </source>
</evidence>
<keyword evidence="9 10" id="KW-0066">ATP synthesis</keyword>
<dbReference type="InterPro" id="IPR001469">
    <property type="entry name" value="ATP_synth_F1_dsu/esu"/>
</dbReference>
<evidence type="ECO:0000256" key="12">
    <source>
        <dbReference type="SAM" id="Coils"/>
    </source>
</evidence>
<evidence type="ECO:0000256" key="9">
    <source>
        <dbReference type="ARBA" id="ARBA00023310"/>
    </source>
</evidence>
<evidence type="ECO:0000256" key="2">
    <source>
        <dbReference type="ARBA" id="ARBA00004184"/>
    </source>
</evidence>
<dbReference type="Pfam" id="PF02823">
    <property type="entry name" value="ATP-synt_DE_N"/>
    <property type="match status" value="1"/>
</dbReference>
<comment type="similarity">
    <text evidence="3 10 11">Belongs to the ATPase epsilon chain family.</text>
</comment>
<dbReference type="SUPFAM" id="SSF51344">
    <property type="entry name" value="Epsilon subunit of F1F0-ATP synthase N-terminal domain"/>
    <property type="match status" value="1"/>
</dbReference>
<dbReference type="GO" id="GO:0012505">
    <property type="term" value="C:endomembrane system"/>
    <property type="evidence" value="ECO:0007669"/>
    <property type="project" value="UniProtKB-SubCell"/>
</dbReference>
<evidence type="ECO:0000256" key="10">
    <source>
        <dbReference type="HAMAP-Rule" id="MF_00530"/>
    </source>
</evidence>
<keyword evidence="5 10" id="KW-0375">Hydrogen ion transport</keyword>
<dbReference type="HAMAP" id="MF_00530">
    <property type="entry name" value="ATP_synth_epsil_bac"/>
    <property type="match status" value="1"/>
</dbReference>
<keyword evidence="10" id="KW-1003">Cell membrane</keyword>
<keyword evidence="8 10" id="KW-0139">CF(1)</keyword>
<name>A0AAE3VKX4_9HYPH</name>
<dbReference type="Proteomes" id="UP001229244">
    <property type="component" value="Unassembled WGS sequence"/>
</dbReference>
<keyword evidence="15" id="KW-1185">Reference proteome</keyword>
<dbReference type="EMBL" id="JAUSUL010000001">
    <property type="protein sequence ID" value="MDQ0313882.1"/>
    <property type="molecule type" value="Genomic_DNA"/>
</dbReference>
<dbReference type="PANTHER" id="PTHR13822">
    <property type="entry name" value="ATP SYNTHASE DELTA/EPSILON CHAIN"/>
    <property type="match status" value="1"/>
</dbReference>
<dbReference type="CDD" id="cd12152">
    <property type="entry name" value="F1-ATPase_delta"/>
    <property type="match status" value="1"/>
</dbReference>
<evidence type="ECO:0000256" key="8">
    <source>
        <dbReference type="ARBA" id="ARBA00023196"/>
    </source>
</evidence>
<dbReference type="AlphaFoldDB" id="A0AAE3VKX4"/>
<gene>
    <name evidence="10" type="primary">atpC</name>
    <name evidence="14" type="ORF">J2S73_000319</name>
</gene>
<feature type="coiled-coil region" evidence="12">
    <location>
        <begin position="92"/>
        <end position="119"/>
    </location>
</feature>
<evidence type="ECO:0000256" key="5">
    <source>
        <dbReference type="ARBA" id="ARBA00022781"/>
    </source>
</evidence>
<comment type="subunit">
    <text evidence="10 11">F-type ATPases have 2 components, CF(1) - the catalytic core - and CF(0) - the membrane proton channel. CF(1) has five subunits: alpha(3), beta(3), gamma(1), delta(1), epsilon(1). CF(0) has three main subunits: a, b and c.</text>
</comment>
<dbReference type="GO" id="GO:0046933">
    <property type="term" value="F:proton-transporting ATP synthase activity, rotational mechanism"/>
    <property type="evidence" value="ECO:0007669"/>
    <property type="project" value="UniProtKB-UniRule"/>
</dbReference>
<evidence type="ECO:0000256" key="3">
    <source>
        <dbReference type="ARBA" id="ARBA00005712"/>
    </source>
</evidence>
<keyword evidence="6 10" id="KW-0406">Ion transport</keyword>
<dbReference type="RefSeq" id="WP_306883673.1">
    <property type="nucleotide sequence ID" value="NZ_JAUSUL010000001.1"/>
</dbReference>
<dbReference type="GO" id="GO:0045259">
    <property type="term" value="C:proton-transporting ATP synthase complex"/>
    <property type="evidence" value="ECO:0007669"/>
    <property type="project" value="UniProtKB-KW"/>
</dbReference>
<evidence type="ECO:0000256" key="4">
    <source>
        <dbReference type="ARBA" id="ARBA00022448"/>
    </source>
</evidence>
<dbReference type="GO" id="GO:0005886">
    <property type="term" value="C:plasma membrane"/>
    <property type="evidence" value="ECO:0007669"/>
    <property type="project" value="UniProtKB-SubCell"/>
</dbReference>
<evidence type="ECO:0000256" key="7">
    <source>
        <dbReference type="ARBA" id="ARBA00023136"/>
    </source>
</evidence>
<evidence type="ECO:0000256" key="11">
    <source>
        <dbReference type="RuleBase" id="RU003656"/>
    </source>
</evidence>
<evidence type="ECO:0000313" key="15">
    <source>
        <dbReference type="Proteomes" id="UP001229244"/>
    </source>
</evidence>